<dbReference type="Proteomes" id="UP001056035">
    <property type="component" value="Chromosome"/>
</dbReference>
<keyword evidence="2" id="KW-1185">Reference proteome</keyword>
<dbReference type="EMBL" id="CP098502">
    <property type="protein sequence ID" value="UTI65617.1"/>
    <property type="molecule type" value="Genomic_DNA"/>
</dbReference>
<organism evidence="1 2">
    <name type="scientific">Paraconexibacter antarcticus</name>
    <dbReference type="NCBI Taxonomy" id="2949664"/>
    <lineage>
        <taxon>Bacteria</taxon>
        <taxon>Bacillati</taxon>
        <taxon>Actinomycetota</taxon>
        <taxon>Thermoleophilia</taxon>
        <taxon>Solirubrobacterales</taxon>
        <taxon>Paraconexibacteraceae</taxon>
        <taxon>Paraconexibacter</taxon>
    </lineage>
</organism>
<accession>A0ABY5DXR9</accession>
<proteinExistence type="predicted"/>
<dbReference type="RefSeq" id="WP_254572296.1">
    <property type="nucleotide sequence ID" value="NZ_CP098502.1"/>
</dbReference>
<evidence type="ECO:0000313" key="1">
    <source>
        <dbReference type="EMBL" id="UTI65617.1"/>
    </source>
</evidence>
<name>A0ABY5DXR9_9ACTN</name>
<protein>
    <submittedName>
        <fullName evidence="1">Uncharacterized protein</fullName>
    </submittedName>
</protein>
<reference evidence="1 2" key="1">
    <citation type="submission" date="2022-06" db="EMBL/GenBank/DDBJ databases">
        <title>Paraconexibacter antarcticus.</title>
        <authorList>
            <person name="Kim C.S."/>
        </authorList>
    </citation>
    <scope>NUCLEOTIDE SEQUENCE [LARGE SCALE GENOMIC DNA]</scope>
    <source>
        <strain evidence="1 2">02-257</strain>
    </source>
</reference>
<sequence length="404" mass="40483">MAVAFRNASSAAAQAASVTVNKPTGVVTDDIMVLFTATTANAAFTTPTGWTVLTSSVIVQDGAATLMTVAAYYRFAGASEPTTFTVTNASSGGISAAISAWSGVSKTNPIDASARAATANNTTSIATPTVTTTKAGSGVVIAAVTAVNLASAPAVTYPTGTTKDSEALGTTALANNSGSGVGQENALIATAGTTTTSRTLTTASNAGWSAWTVALQQANATYNQAGAAAATFTAARGSQQISKLRAAAVTFAVVLARSLLANRSLAAPVTFATTATRAGTLRRSLTTAVTPTAVVSRSVSAARAFTASMTTGVARSVTVSAMRTAAMTPATAFTRSISAARSFAAPATLSTVFNRGTQVPRAYVASVAFTVKGRVDIAMSVLNRMTGGGGTTIIKKITTYVFDD</sequence>
<gene>
    <name evidence="1" type="ORF">NBH00_05250</name>
</gene>
<evidence type="ECO:0000313" key="2">
    <source>
        <dbReference type="Proteomes" id="UP001056035"/>
    </source>
</evidence>